<dbReference type="InterPro" id="IPR050352">
    <property type="entry name" value="ABCG_transporters"/>
</dbReference>
<evidence type="ECO:0000313" key="6">
    <source>
        <dbReference type="EMBL" id="KAH3789939.1"/>
    </source>
</evidence>
<dbReference type="PANTHER" id="PTHR48041">
    <property type="entry name" value="ABC TRANSPORTER G FAMILY MEMBER 28"/>
    <property type="match status" value="1"/>
</dbReference>
<name>A0A9D4F032_DREPO</name>
<organism evidence="6 7">
    <name type="scientific">Dreissena polymorpha</name>
    <name type="common">Zebra mussel</name>
    <name type="synonym">Mytilus polymorpha</name>
    <dbReference type="NCBI Taxonomy" id="45954"/>
    <lineage>
        <taxon>Eukaryota</taxon>
        <taxon>Metazoa</taxon>
        <taxon>Spiralia</taxon>
        <taxon>Lophotrochozoa</taxon>
        <taxon>Mollusca</taxon>
        <taxon>Bivalvia</taxon>
        <taxon>Autobranchia</taxon>
        <taxon>Heteroconchia</taxon>
        <taxon>Euheterodonta</taxon>
        <taxon>Imparidentia</taxon>
        <taxon>Neoheterodontei</taxon>
        <taxon>Myida</taxon>
        <taxon>Dreissenoidea</taxon>
        <taxon>Dreissenidae</taxon>
        <taxon>Dreissena</taxon>
    </lineage>
</organism>
<dbReference type="EMBL" id="JAIWYP010000008">
    <property type="protein sequence ID" value="KAH3789939.1"/>
    <property type="molecule type" value="Genomic_DNA"/>
</dbReference>
<evidence type="ECO:0000313" key="7">
    <source>
        <dbReference type="Proteomes" id="UP000828390"/>
    </source>
</evidence>
<evidence type="ECO:0000256" key="3">
    <source>
        <dbReference type="ARBA" id="ARBA00022692"/>
    </source>
</evidence>
<sequence>MQFLTNPPLLFCDEPTSGLDSFMAENIVQMLQQTAMRGKTVICTIHQPSSEVFALFDQ</sequence>
<dbReference type="AlphaFoldDB" id="A0A9D4F032"/>
<protein>
    <recommendedName>
        <fullName evidence="8">White</fullName>
    </recommendedName>
</protein>
<keyword evidence="7" id="KW-1185">Reference proteome</keyword>
<proteinExistence type="predicted"/>
<dbReference type="Proteomes" id="UP000828390">
    <property type="component" value="Unassembled WGS sequence"/>
</dbReference>
<gene>
    <name evidence="6" type="ORF">DPMN_168131</name>
</gene>
<evidence type="ECO:0008006" key="8">
    <source>
        <dbReference type="Google" id="ProtNLM"/>
    </source>
</evidence>
<dbReference type="GO" id="GO:0005886">
    <property type="term" value="C:plasma membrane"/>
    <property type="evidence" value="ECO:0007669"/>
    <property type="project" value="TreeGrafter"/>
</dbReference>
<comment type="caution">
    <text evidence="6">The sequence shown here is derived from an EMBL/GenBank/DDBJ whole genome shotgun (WGS) entry which is preliminary data.</text>
</comment>
<keyword evidence="3" id="KW-0812">Transmembrane</keyword>
<dbReference type="PANTHER" id="PTHR48041:SF139">
    <property type="entry name" value="PROTEIN SCARLET"/>
    <property type="match status" value="1"/>
</dbReference>
<dbReference type="Gene3D" id="3.40.50.300">
    <property type="entry name" value="P-loop containing nucleotide triphosphate hydrolases"/>
    <property type="match status" value="1"/>
</dbReference>
<evidence type="ECO:0000256" key="4">
    <source>
        <dbReference type="ARBA" id="ARBA00022989"/>
    </source>
</evidence>
<keyword evidence="2" id="KW-0813">Transport</keyword>
<reference evidence="6" key="2">
    <citation type="submission" date="2020-11" db="EMBL/GenBank/DDBJ databases">
        <authorList>
            <person name="McCartney M.A."/>
            <person name="Auch B."/>
            <person name="Kono T."/>
            <person name="Mallez S."/>
            <person name="Becker A."/>
            <person name="Gohl D.M."/>
            <person name="Silverstein K.A.T."/>
            <person name="Koren S."/>
            <person name="Bechman K.B."/>
            <person name="Herman A."/>
            <person name="Abrahante J.E."/>
            <person name="Garbe J."/>
        </authorList>
    </citation>
    <scope>NUCLEOTIDE SEQUENCE</scope>
    <source>
        <strain evidence="6">Duluth1</strain>
        <tissue evidence="6">Whole animal</tissue>
    </source>
</reference>
<keyword evidence="5" id="KW-0472">Membrane</keyword>
<dbReference type="GO" id="GO:0042626">
    <property type="term" value="F:ATPase-coupled transmembrane transporter activity"/>
    <property type="evidence" value="ECO:0007669"/>
    <property type="project" value="TreeGrafter"/>
</dbReference>
<evidence type="ECO:0000256" key="2">
    <source>
        <dbReference type="ARBA" id="ARBA00022448"/>
    </source>
</evidence>
<evidence type="ECO:0000256" key="1">
    <source>
        <dbReference type="ARBA" id="ARBA00004141"/>
    </source>
</evidence>
<comment type="subcellular location">
    <subcellularLocation>
        <location evidence="1">Membrane</location>
        <topology evidence="1">Multi-pass membrane protein</topology>
    </subcellularLocation>
</comment>
<dbReference type="InterPro" id="IPR027417">
    <property type="entry name" value="P-loop_NTPase"/>
</dbReference>
<evidence type="ECO:0000256" key="5">
    <source>
        <dbReference type="ARBA" id="ARBA00023136"/>
    </source>
</evidence>
<dbReference type="SUPFAM" id="SSF52540">
    <property type="entry name" value="P-loop containing nucleoside triphosphate hydrolases"/>
    <property type="match status" value="1"/>
</dbReference>
<keyword evidence="4" id="KW-1133">Transmembrane helix</keyword>
<accession>A0A9D4F032</accession>
<reference evidence="6" key="1">
    <citation type="journal article" date="2019" name="bioRxiv">
        <title>The Genome of the Zebra Mussel, Dreissena polymorpha: A Resource for Invasive Species Research.</title>
        <authorList>
            <person name="McCartney M.A."/>
            <person name="Auch B."/>
            <person name="Kono T."/>
            <person name="Mallez S."/>
            <person name="Zhang Y."/>
            <person name="Obille A."/>
            <person name="Becker A."/>
            <person name="Abrahante J.E."/>
            <person name="Garbe J."/>
            <person name="Badalamenti J.P."/>
            <person name="Herman A."/>
            <person name="Mangelson H."/>
            <person name="Liachko I."/>
            <person name="Sullivan S."/>
            <person name="Sone E.D."/>
            <person name="Koren S."/>
            <person name="Silverstein K.A.T."/>
            <person name="Beckman K.B."/>
            <person name="Gohl D.M."/>
        </authorList>
    </citation>
    <scope>NUCLEOTIDE SEQUENCE</scope>
    <source>
        <strain evidence="6">Duluth1</strain>
        <tissue evidence="6">Whole animal</tissue>
    </source>
</reference>